<protein>
    <recommendedName>
        <fullName evidence="4">Methyltransferase type 11 domain-containing protein</fullName>
    </recommendedName>
</protein>
<dbReference type="PANTHER" id="PTHR44942">
    <property type="entry name" value="METHYLTRANSF_11 DOMAIN-CONTAINING PROTEIN"/>
    <property type="match status" value="1"/>
</dbReference>
<keyword evidence="2" id="KW-0489">Methyltransferase</keyword>
<dbReference type="Gene3D" id="3.40.50.150">
    <property type="entry name" value="Vaccinia Virus protein VP39"/>
    <property type="match status" value="1"/>
</dbReference>
<name>A0A8X6R301_NEPPI</name>
<evidence type="ECO:0000256" key="1">
    <source>
        <dbReference type="ARBA" id="ARBA00008361"/>
    </source>
</evidence>
<evidence type="ECO:0000256" key="3">
    <source>
        <dbReference type="ARBA" id="ARBA00022679"/>
    </source>
</evidence>
<comment type="similarity">
    <text evidence="1">Belongs to the methyltransferase superfamily.</text>
</comment>
<evidence type="ECO:0000259" key="4">
    <source>
        <dbReference type="Pfam" id="PF08241"/>
    </source>
</evidence>
<dbReference type="InterPro" id="IPR051052">
    <property type="entry name" value="Diverse_substrate_MTase"/>
</dbReference>
<gene>
    <name evidence="5" type="ORF">NPIL_271691</name>
</gene>
<dbReference type="InterPro" id="IPR013216">
    <property type="entry name" value="Methyltransf_11"/>
</dbReference>
<sequence>MRDCRFTQKRISPEENIHPEETGNWLQYLKYNYSVNKMNLNSDLYSINPIPFPSVKRFFKETLPQLGWNKNDENEVGFDAGCGPGGTTVEWILPLFPKLKIFYAVDILTNMIELAQKENFHPKIEYSVANMEDWSTIKHWKGQITKLVSVYSLQWLKDQRQGFQNVYQLLKAGGEAAILYVMESPLFPTLVEMQNKPKWNKFFEGIDLHISDAYHKKFNASYYKEILKEIGFDILYCKEEMTDDVFISEKQYKDFFTSICVLKSHVPENKEEEFEKEFFEAMDKYNGRNANESPVHRGKILELLIRKPDNTRI</sequence>
<dbReference type="OrthoDB" id="6431575at2759"/>
<accession>A0A8X6R301</accession>
<dbReference type="CDD" id="cd02440">
    <property type="entry name" value="AdoMet_MTases"/>
    <property type="match status" value="1"/>
</dbReference>
<organism evidence="5 6">
    <name type="scientific">Nephila pilipes</name>
    <name type="common">Giant wood spider</name>
    <name type="synonym">Nephila maculata</name>
    <dbReference type="NCBI Taxonomy" id="299642"/>
    <lineage>
        <taxon>Eukaryota</taxon>
        <taxon>Metazoa</taxon>
        <taxon>Ecdysozoa</taxon>
        <taxon>Arthropoda</taxon>
        <taxon>Chelicerata</taxon>
        <taxon>Arachnida</taxon>
        <taxon>Araneae</taxon>
        <taxon>Araneomorphae</taxon>
        <taxon>Entelegynae</taxon>
        <taxon>Araneoidea</taxon>
        <taxon>Nephilidae</taxon>
        <taxon>Nephila</taxon>
    </lineage>
</organism>
<evidence type="ECO:0000313" key="6">
    <source>
        <dbReference type="Proteomes" id="UP000887013"/>
    </source>
</evidence>
<evidence type="ECO:0000256" key="2">
    <source>
        <dbReference type="ARBA" id="ARBA00022603"/>
    </source>
</evidence>
<dbReference type="GO" id="GO:0008757">
    <property type="term" value="F:S-adenosylmethionine-dependent methyltransferase activity"/>
    <property type="evidence" value="ECO:0007669"/>
    <property type="project" value="InterPro"/>
</dbReference>
<proteinExistence type="inferred from homology"/>
<keyword evidence="3" id="KW-0808">Transferase</keyword>
<dbReference type="SUPFAM" id="SSF53335">
    <property type="entry name" value="S-adenosyl-L-methionine-dependent methyltransferases"/>
    <property type="match status" value="1"/>
</dbReference>
<dbReference type="EMBL" id="BMAW01039463">
    <property type="protein sequence ID" value="GFU55944.1"/>
    <property type="molecule type" value="Genomic_DNA"/>
</dbReference>
<keyword evidence="6" id="KW-1185">Reference proteome</keyword>
<evidence type="ECO:0000313" key="5">
    <source>
        <dbReference type="EMBL" id="GFU55944.1"/>
    </source>
</evidence>
<comment type="caution">
    <text evidence="5">The sequence shown here is derived from an EMBL/GenBank/DDBJ whole genome shotgun (WGS) entry which is preliminary data.</text>
</comment>
<dbReference type="Pfam" id="PF08241">
    <property type="entry name" value="Methyltransf_11"/>
    <property type="match status" value="1"/>
</dbReference>
<dbReference type="AlphaFoldDB" id="A0A8X6R301"/>
<feature type="domain" description="Methyltransferase type 11" evidence="4">
    <location>
        <begin position="79"/>
        <end position="177"/>
    </location>
</feature>
<dbReference type="InterPro" id="IPR029063">
    <property type="entry name" value="SAM-dependent_MTases_sf"/>
</dbReference>
<dbReference type="PANTHER" id="PTHR44942:SF4">
    <property type="entry name" value="METHYLTRANSFERASE TYPE 11 DOMAIN-CONTAINING PROTEIN"/>
    <property type="match status" value="1"/>
</dbReference>
<reference evidence="5" key="1">
    <citation type="submission" date="2020-08" db="EMBL/GenBank/DDBJ databases">
        <title>Multicomponent nature underlies the extraordinary mechanical properties of spider dragline silk.</title>
        <authorList>
            <person name="Kono N."/>
            <person name="Nakamura H."/>
            <person name="Mori M."/>
            <person name="Yoshida Y."/>
            <person name="Ohtoshi R."/>
            <person name="Malay A.D."/>
            <person name="Moran D.A.P."/>
            <person name="Tomita M."/>
            <person name="Numata K."/>
            <person name="Arakawa K."/>
        </authorList>
    </citation>
    <scope>NUCLEOTIDE SEQUENCE</scope>
</reference>
<dbReference type="GO" id="GO:0032259">
    <property type="term" value="P:methylation"/>
    <property type="evidence" value="ECO:0007669"/>
    <property type="project" value="UniProtKB-KW"/>
</dbReference>
<dbReference type="Proteomes" id="UP000887013">
    <property type="component" value="Unassembled WGS sequence"/>
</dbReference>